<feature type="region of interest" description="Disordered" evidence="16">
    <location>
        <begin position="1210"/>
        <end position="1238"/>
    </location>
</feature>
<dbReference type="OrthoDB" id="784962at2759"/>
<keyword evidence="3" id="KW-0479">Metal-binding</keyword>
<feature type="region of interest" description="Disordered" evidence="16">
    <location>
        <begin position="2321"/>
        <end position="2350"/>
    </location>
</feature>
<feature type="compositionally biased region" description="Basic and acidic residues" evidence="16">
    <location>
        <begin position="1274"/>
        <end position="1285"/>
    </location>
</feature>
<feature type="compositionally biased region" description="Low complexity" evidence="16">
    <location>
        <begin position="2385"/>
        <end position="2412"/>
    </location>
</feature>
<evidence type="ECO:0000256" key="4">
    <source>
        <dbReference type="ARBA" id="ARBA00022737"/>
    </source>
</evidence>
<evidence type="ECO:0000259" key="17">
    <source>
        <dbReference type="PROSITE" id="PS50014"/>
    </source>
</evidence>
<accession>A0A9U8EPI7</accession>
<keyword evidence="8" id="KW-0805">Transcription regulation</keyword>
<reference evidence="21" key="1">
    <citation type="submission" date="2025-08" db="UniProtKB">
        <authorList>
            <consortium name="RefSeq"/>
        </authorList>
    </citation>
    <scope>IDENTIFICATION</scope>
</reference>
<dbReference type="SMART" id="SM00571">
    <property type="entry name" value="DDT"/>
    <property type="match status" value="1"/>
</dbReference>
<dbReference type="FunFam" id="3.30.40.10:FF:000048">
    <property type="entry name" value="nucleosome-remodeling factor subunit BPTF isoform X1"/>
    <property type="match status" value="1"/>
</dbReference>
<feature type="compositionally biased region" description="Low complexity" evidence="16">
    <location>
        <begin position="2321"/>
        <end position="2341"/>
    </location>
</feature>
<keyword evidence="7" id="KW-0156">Chromatin regulator</keyword>
<evidence type="ECO:0000256" key="3">
    <source>
        <dbReference type="ARBA" id="ARBA00022723"/>
    </source>
</evidence>
<dbReference type="SMART" id="SM00249">
    <property type="entry name" value="PHD"/>
    <property type="match status" value="3"/>
</dbReference>
<dbReference type="Gene3D" id="1.20.920.10">
    <property type="entry name" value="Bromodomain-like"/>
    <property type="match status" value="1"/>
</dbReference>
<evidence type="ECO:0000256" key="13">
    <source>
        <dbReference type="PROSITE-ProRule" id="PRU00035"/>
    </source>
</evidence>
<dbReference type="PANTHER" id="PTHR45975">
    <property type="entry name" value="NUCLEOSOME-REMODELING FACTOR SUBUNIT BPTF"/>
    <property type="match status" value="1"/>
</dbReference>
<dbReference type="SMART" id="SM00297">
    <property type="entry name" value="BROMO"/>
    <property type="match status" value="1"/>
</dbReference>
<feature type="compositionally biased region" description="Basic and acidic residues" evidence="16">
    <location>
        <begin position="1302"/>
        <end position="1311"/>
    </location>
</feature>
<dbReference type="PANTHER" id="PTHR45975:SF2">
    <property type="entry name" value="NUCLEOSOME-REMODELING FACTOR SUBUNIT BPTF"/>
    <property type="match status" value="1"/>
</dbReference>
<dbReference type="SUPFAM" id="SSF57903">
    <property type="entry name" value="FYVE/PHD zinc finger"/>
    <property type="match status" value="3"/>
</dbReference>
<feature type="compositionally biased region" description="Basic residues" evidence="16">
    <location>
        <begin position="1"/>
        <end position="12"/>
    </location>
</feature>
<dbReference type="CDD" id="cd15559">
    <property type="entry name" value="PHD1_BPTF"/>
    <property type="match status" value="1"/>
</dbReference>
<feature type="domain" description="DDT" evidence="19">
    <location>
        <begin position="172"/>
        <end position="232"/>
    </location>
</feature>
<feature type="region of interest" description="Disordered" evidence="16">
    <location>
        <begin position="2524"/>
        <end position="2549"/>
    </location>
</feature>
<dbReference type="Pfam" id="PF00628">
    <property type="entry name" value="PHD"/>
    <property type="match status" value="3"/>
</dbReference>
<feature type="compositionally biased region" description="Acidic residues" evidence="16">
    <location>
        <begin position="96"/>
        <end position="109"/>
    </location>
</feature>
<feature type="domain" description="PHD-type" evidence="18">
    <location>
        <begin position="2653"/>
        <end position="2720"/>
    </location>
</feature>
<evidence type="ECO:0000256" key="11">
    <source>
        <dbReference type="ARBA" id="ARBA00023163"/>
    </source>
</evidence>
<dbReference type="InterPro" id="IPR019787">
    <property type="entry name" value="Znf_PHD-finger"/>
</dbReference>
<proteinExistence type="predicted"/>
<organism evidence="20 21">
    <name type="scientific">Biomphalaria glabrata</name>
    <name type="common">Bloodfluke planorb</name>
    <name type="synonym">Freshwater snail</name>
    <dbReference type="NCBI Taxonomy" id="6526"/>
    <lineage>
        <taxon>Eukaryota</taxon>
        <taxon>Metazoa</taxon>
        <taxon>Spiralia</taxon>
        <taxon>Lophotrochozoa</taxon>
        <taxon>Mollusca</taxon>
        <taxon>Gastropoda</taxon>
        <taxon>Heterobranchia</taxon>
        <taxon>Euthyneura</taxon>
        <taxon>Panpulmonata</taxon>
        <taxon>Hygrophila</taxon>
        <taxon>Lymnaeoidea</taxon>
        <taxon>Planorbidae</taxon>
        <taxon>Biomphalaria</taxon>
    </lineage>
</organism>
<keyword evidence="5 14" id="KW-0863">Zinc-finger</keyword>
<dbReference type="InterPro" id="IPR018359">
    <property type="entry name" value="Bromodomain_CS"/>
</dbReference>
<dbReference type="GO" id="GO:0006338">
    <property type="term" value="P:chromatin remodeling"/>
    <property type="evidence" value="ECO:0007669"/>
    <property type="project" value="UniProtKB-ARBA"/>
</dbReference>
<keyword evidence="9 15" id="KW-0175">Coiled coil</keyword>
<feature type="region of interest" description="Disordered" evidence="16">
    <location>
        <begin position="700"/>
        <end position="737"/>
    </location>
</feature>
<dbReference type="PROSITE" id="PS00633">
    <property type="entry name" value="BROMODOMAIN_1"/>
    <property type="match status" value="1"/>
</dbReference>
<evidence type="ECO:0000313" key="20">
    <source>
        <dbReference type="Proteomes" id="UP001165740"/>
    </source>
</evidence>
<dbReference type="PROSITE" id="PS50014">
    <property type="entry name" value="BROMODOMAIN_2"/>
    <property type="match status" value="1"/>
</dbReference>
<keyword evidence="20" id="KW-1185">Reference proteome</keyword>
<sequence>MSTRGRRSRGRPPKTPVSINRTNFLRKPKAYQNLDQNSTINDSPSPVTHFKSCRSDRIRGRLAASRGRQFVSQLIAGEDDDNSSLPDFDDRSSDITDLDNTEAFDNDADASDASFDAELEAESSDESYSTVSSSVGKKRIILKRPKTPDILDDKDIPTLELPASATDLLLPTDHVLQAIGVYEVLRHFRIILRLSPFTFEDFCACLLSEEQSNLLSEIHVTLLRALFREEESSNTTFGPQDLKDSINISLFFLDPMTWPEIVRAYLDSEKHPEYRAHLSILEQPDYPFVPFGDKLKVLQTLTDLFLATAKVREEILNEGNIHYDDHCRACHKLGDLLCCETCSAVYHLACVEPPMQQVPEDDWLCSVCRAHQVKGVTDCISEAEKSGLLCRQEPVGYDRHARKYWFLCRRIIVESDKDVRYYSTKYQLEELLESLNPAWEQDLINLINEMKDDIIKQMAYTEELTMAVKGSRKSVIEFENAQLMKIQSDRAAKKEKEAEEKKAKEEEERKKKEAEAEKKKKNKTENKDEDDSYSQDEDPEKCSEEVVDSEAVVTTEKVSNSISKSKIGDTSLTCVVETITTTTTVTTIKSTTTTTISESNQEKSDEPPLKKSKISSLPIGGDNLDKTKEDNKIDVSNNAEALKQNSDGKPKVINLQSLLPAARQTLLNAMDKNGDDKSDSATKTVLLVNREGGKVTLQVQRQPVKKDDQTSSITQTTTTTSVNASETRKMLTRSKTGSLTPKLFTDSITMTTTSMKTTGKSTEEVVVVNKDGEVTKMSRGKISVTSSLAQQSLYFKLGAEGSYKQYQNQYTTNTLALNKHQHNEERDKKRHLSHKFSLTQNSEFKWNGNIMGNRMSCLSTLRLSITQLEGNIQAPFLHMNWPNHRQNWQKAVQMCQNPREFALALSILEACIKPCVMNAVWHESLGHLHLNRITLSDREEWKKKEKEQRKRKEDEEEVRPVIWIKYTMGLKHQVWKQKGEEYRVTGGNGWQWISATRNFSKAVPQDSVGLRMVANRLRARRLKAAKTSGKLQRMEEMGEDIPADGTVEKSEDIKEEKMDIDETETKPVLEGKKKVKDSDIKEEKMDVDESDSKGKVKGHVTKSLKGQLAFETFRNYVQSKYKDDPEAAFTLEILKQHPEKVDEDVINVSDALHKRSYYPKVSKPYSKLDNLLERRLKQDELERKQRFTIETQIALKLKLTQAIEIARKNKAEKEQKEKEEQQKAAKLTNGDLNENSKSPPLPYTCYSILCRLGSTGGSVNTCYSLCCRLHSRKDETSSLVQKDETLSLATDKPESQSNGSESAEHSTRSSKESSPSNLISEDTMDSKTSQESSEKESEQNGTNEEAEEDSETGGLNKENEQDLSAAATVPADTSMEDEEIDIEGDKEAASNTAAKLSAGVATQVEHPEKKTTVEAGTSTETKTESKAASVSDIVKNLVIKTMAEKAVASSGAKGSLLTGQVLTNALANVSLEELKSKLPPKRTTSDKIHLAKLSRIGVKKVSRITKNGRLPMCHKYETHSKKKSIFILDRNELRKMARQGAKRESAFFNYNCKMNNVCWNYPCPRPYFKTAWRYRTMTLQSLSAAALQLKILWACIKWDDMATKPPAGGTNTISTETEITTTELLKRREVGIDGLRSEFLVRKIVVPLGVPDKPKEKYTPQRSGLRERKKVETVRQTEPSVTEVWVPEEVLELWEIKQFGEKLEKQRQALLDRADKSANPLTTVSASQNTAQIKAQMEQQLKQQRLALAQKRIQENQGIKIGTSPSNITTLAASSTTTIIINNATQLGKPGTTFKTLTVSSPTSLLPGGIIKTMQQPKTIIATNAGSLLGTQLRPGIQLQLPGSTIQVRSPGVPLAPKAGITVGGSSVNTVTRLVSPGTITTRVGTPAAPPGTKTQTIQIRPQTAGQPVQNLHFTQTPGGQLQVRGLLPGQIIQRMPDGKLQIITLSTSSSSATTTQSQPAAAQQAQTPRPAISIRPQAVVVSTPGAVTVSTTPTVTPNRLVIPAQLASNLSLGQTPTSLTAPAIRQVLTSSSAVTPSKTVIINRPGGPHIISAQNLASLSSVGTIVSPPTVSTALSSAVVISAPGVVNASATSNVITSQLSGVTTVLVNNSQTPTLLSSLTAPAAGPQTIISTLKPATSTATVVATGASTSLLGGQILQATSLLQRAAGSTSLLNIAPVSGTAISSSVTTSQIPKLLTSPTAGTQVVAKTLGSTGSQLIIRPGATFTTAAGQAKVITAQQLRGLVTSPIQIKAAAGSLSPIKTVISPQSGNIVIPAGAATKALTAVRSLTPQLTLQTSGLQNASTPKQVVTTTTSLLSQGLSLSTSPDSASVTSPTPGTSPGAGGGVPKYEITPQVVEQVLRQALLQNQAPEIQQKLLAMQKQIQQQHQSQPSSLSASSSSGSSARRGSQSNTPTIPKLSSTGGEQSRSKTKGMTSEQKEEQIRNSICAQVMKNILDRIEREEKQEQRNKKKQESAEEKQKRIAVMNQQKALSKHKEILKKEILRKRSLMEKNLQQEIYNEMADKVKKPGKTSTNTSKSPQAGSLTVVSQQAPTVSASLVISPPSGAAAIKKKDTLKTLIPVTDPKSAAAQKRKHKIISTGGKGLNPKEKLYCVCKTPYDESKFYIGCDLCSNWFHGACVNISEDRAKFIDSYVCEDCRKQQEHISEELYCLCQTPYDENQFYIGCDRCQDWFHGDCVGISKREADSIEVYVCPNCQKQEVADPIAQKPLTSSEYQQLQKLLKDLQGHKMSWPFLQPVDPKEVPDYYDIVHEPMDLTIVEAKLNSKAYHKLNDFMKDITKIFDNCRLYNPVDTAYFQCAEVVETYFAQKVKALRSAHKL</sequence>
<evidence type="ECO:0000256" key="15">
    <source>
        <dbReference type="SAM" id="Coils"/>
    </source>
</evidence>
<dbReference type="Pfam" id="PF15613">
    <property type="entry name" value="WSD"/>
    <property type="match status" value="1"/>
</dbReference>
<dbReference type="CDD" id="cd05509">
    <property type="entry name" value="Bromo_gcn5_like"/>
    <property type="match status" value="1"/>
</dbReference>
<dbReference type="InterPro" id="IPR028941">
    <property type="entry name" value="WHIM2_dom"/>
</dbReference>
<evidence type="ECO:0000256" key="8">
    <source>
        <dbReference type="ARBA" id="ARBA00023015"/>
    </source>
</evidence>
<evidence type="ECO:0000256" key="14">
    <source>
        <dbReference type="PROSITE-ProRule" id="PRU00146"/>
    </source>
</evidence>
<dbReference type="FunFam" id="3.30.40.10:FF:000036">
    <property type="entry name" value="nucleosome-remodeling factor subunit BPTF isoform X1"/>
    <property type="match status" value="1"/>
</dbReference>
<dbReference type="InterPro" id="IPR011011">
    <property type="entry name" value="Znf_FYVE_PHD"/>
</dbReference>
<feature type="compositionally biased region" description="Polar residues" evidence="16">
    <location>
        <begin position="33"/>
        <end position="46"/>
    </location>
</feature>
<dbReference type="Proteomes" id="UP001165740">
    <property type="component" value="Chromosome 2"/>
</dbReference>
<feature type="region of interest" description="Disordered" evidence="16">
    <location>
        <begin position="1396"/>
        <end position="1423"/>
    </location>
</feature>
<dbReference type="InterPro" id="IPR018501">
    <property type="entry name" value="DDT_dom"/>
</dbReference>
<dbReference type="GO" id="GO:0008270">
    <property type="term" value="F:zinc ion binding"/>
    <property type="evidence" value="ECO:0007669"/>
    <property type="project" value="UniProtKB-KW"/>
</dbReference>
<dbReference type="InterPro" id="IPR036427">
    <property type="entry name" value="Bromodomain-like_sf"/>
</dbReference>
<feature type="region of interest" description="Disordered" evidence="16">
    <location>
        <begin position="75"/>
        <end position="109"/>
    </location>
</feature>
<dbReference type="CDD" id="cd15560">
    <property type="entry name" value="PHD2_3_BPTF"/>
    <property type="match status" value="2"/>
</dbReference>
<feature type="region of interest" description="Disordered" evidence="16">
    <location>
        <begin position="1071"/>
        <end position="1095"/>
    </location>
</feature>
<evidence type="ECO:0000256" key="9">
    <source>
        <dbReference type="ARBA" id="ARBA00023054"/>
    </source>
</evidence>
<evidence type="ECO:0000256" key="7">
    <source>
        <dbReference type="ARBA" id="ARBA00022853"/>
    </source>
</evidence>
<feature type="compositionally biased region" description="Low complexity" evidence="16">
    <location>
        <begin position="710"/>
        <end position="721"/>
    </location>
</feature>
<dbReference type="Pfam" id="PF02791">
    <property type="entry name" value="DDT"/>
    <property type="match status" value="1"/>
</dbReference>
<protein>
    <submittedName>
        <fullName evidence="21">Nucleosome-remodeling factor subunit NURF301-like isoform X1</fullName>
    </submittedName>
</protein>
<feature type="compositionally biased region" description="Polar residues" evidence="16">
    <location>
        <begin position="2413"/>
        <end position="2437"/>
    </location>
</feature>
<dbReference type="PRINTS" id="PR00503">
    <property type="entry name" value="BROMODOMAIN"/>
</dbReference>
<evidence type="ECO:0000256" key="16">
    <source>
        <dbReference type="SAM" id="MobiDB-lite"/>
    </source>
</evidence>
<keyword evidence="2" id="KW-0597">Phosphoprotein</keyword>
<name>A0A9U8EPI7_BIOGL</name>
<keyword evidence="12" id="KW-0539">Nucleus</keyword>
<keyword evidence="4" id="KW-0677">Repeat</keyword>
<feature type="region of interest" description="Disordered" evidence="16">
    <location>
        <begin position="2385"/>
        <end position="2445"/>
    </location>
</feature>
<dbReference type="InterPro" id="IPR001965">
    <property type="entry name" value="Znf_PHD"/>
</dbReference>
<feature type="compositionally biased region" description="Basic and acidic residues" evidence="16">
    <location>
        <begin position="1071"/>
        <end position="1084"/>
    </location>
</feature>
<evidence type="ECO:0000256" key="5">
    <source>
        <dbReference type="ARBA" id="ARBA00022771"/>
    </source>
</evidence>
<feature type="compositionally biased region" description="Basic and acidic residues" evidence="16">
    <location>
        <begin position="600"/>
        <end position="609"/>
    </location>
</feature>
<keyword evidence="10 13" id="KW-0103">Bromodomain</keyword>
<dbReference type="PROSITE" id="PS50016">
    <property type="entry name" value="ZF_PHD_2"/>
    <property type="match status" value="2"/>
</dbReference>
<dbReference type="PROSITE" id="PS01359">
    <property type="entry name" value="ZF_PHD_1"/>
    <property type="match status" value="1"/>
</dbReference>
<dbReference type="Pfam" id="PF00439">
    <property type="entry name" value="Bromodomain"/>
    <property type="match status" value="1"/>
</dbReference>
<dbReference type="InterPro" id="IPR019786">
    <property type="entry name" value="Zinc_finger_PHD-type_CS"/>
</dbReference>
<feature type="domain" description="Bromo" evidence="17">
    <location>
        <begin position="2747"/>
        <end position="2817"/>
    </location>
</feature>
<dbReference type="OMA" id="PEQYTNV"/>
<feature type="compositionally biased region" description="Polar residues" evidence="16">
    <location>
        <begin position="2532"/>
        <end position="2549"/>
    </location>
</feature>
<evidence type="ECO:0000256" key="12">
    <source>
        <dbReference type="ARBA" id="ARBA00023242"/>
    </source>
</evidence>
<dbReference type="RefSeq" id="XP_013097119.2">
    <property type="nucleotide sequence ID" value="XM_013241665.2"/>
</dbReference>
<dbReference type="InterPro" id="IPR013083">
    <property type="entry name" value="Znf_RING/FYVE/PHD"/>
</dbReference>
<dbReference type="GO" id="GO:0016589">
    <property type="term" value="C:NURF complex"/>
    <property type="evidence" value="ECO:0007669"/>
    <property type="project" value="InterPro"/>
</dbReference>
<feature type="compositionally biased region" description="Acidic residues" evidence="16">
    <location>
        <begin position="527"/>
        <end position="539"/>
    </location>
</feature>
<evidence type="ECO:0000256" key="1">
    <source>
        <dbReference type="ARBA" id="ARBA00004123"/>
    </source>
</evidence>
<dbReference type="SUPFAM" id="SSF47370">
    <property type="entry name" value="Bromodomain"/>
    <property type="match status" value="1"/>
</dbReference>
<keyword evidence="6" id="KW-0862">Zinc</keyword>
<feature type="compositionally biased region" description="Basic and acidic residues" evidence="16">
    <location>
        <begin position="1210"/>
        <end position="1223"/>
    </location>
</feature>
<feature type="region of interest" description="Disordered" evidence="16">
    <location>
        <begin position="590"/>
        <end position="631"/>
    </location>
</feature>
<feature type="domain" description="PHD-type" evidence="18">
    <location>
        <begin position="324"/>
        <end position="371"/>
    </location>
</feature>
<comment type="subcellular location">
    <subcellularLocation>
        <location evidence="1">Nucleus</location>
    </subcellularLocation>
</comment>
<feature type="region of interest" description="Disordered" evidence="16">
    <location>
        <begin position="1274"/>
        <end position="1375"/>
    </location>
</feature>
<evidence type="ECO:0000259" key="18">
    <source>
        <dbReference type="PROSITE" id="PS50016"/>
    </source>
</evidence>
<feature type="region of interest" description="Disordered" evidence="16">
    <location>
        <begin position="1952"/>
        <end position="1971"/>
    </location>
</feature>
<evidence type="ECO:0000256" key="6">
    <source>
        <dbReference type="ARBA" id="ARBA00022833"/>
    </source>
</evidence>
<feature type="coiled-coil region" evidence="15">
    <location>
        <begin position="2450"/>
        <end position="2490"/>
    </location>
</feature>
<feature type="region of interest" description="Disordered" evidence="16">
    <location>
        <begin position="488"/>
        <end position="563"/>
    </location>
</feature>
<dbReference type="GeneID" id="106080294"/>
<dbReference type="InterPro" id="IPR038028">
    <property type="entry name" value="BPTF"/>
</dbReference>
<evidence type="ECO:0000313" key="21">
    <source>
        <dbReference type="RefSeq" id="XP_013097119.2"/>
    </source>
</evidence>
<evidence type="ECO:0000259" key="19">
    <source>
        <dbReference type="PROSITE" id="PS50827"/>
    </source>
</evidence>
<dbReference type="PROSITE" id="PS50827">
    <property type="entry name" value="DDT"/>
    <property type="match status" value="1"/>
</dbReference>
<evidence type="ECO:0000256" key="10">
    <source>
        <dbReference type="ARBA" id="ARBA00023117"/>
    </source>
</evidence>
<feature type="region of interest" description="Disordered" evidence="16">
    <location>
        <begin position="1"/>
        <end position="49"/>
    </location>
</feature>
<dbReference type="GO" id="GO:0000978">
    <property type="term" value="F:RNA polymerase II cis-regulatory region sequence-specific DNA binding"/>
    <property type="evidence" value="ECO:0007669"/>
    <property type="project" value="TreeGrafter"/>
</dbReference>
<gene>
    <name evidence="21" type="primary">LOC106080294</name>
</gene>
<evidence type="ECO:0000256" key="2">
    <source>
        <dbReference type="ARBA" id="ARBA00022553"/>
    </source>
</evidence>
<dbReference type="GO" id="GO:0045944">
    <property type="term" value="P:positive regulation of transcription by RNA polymerase II"/>
    <property type="evidence" value="ECO:0007669"/>
    <property type="project" value="UniProtKB-ARBA"/>
</dbReference>
<dbReference type="Gene3D" id="3.30.40.10">
    <property type="entry name" value="Zinc/RING finger domain, C3HC4 (zinc finger)"/>
    <property type="match status" value="3"/>
</dbReference>
<dbReference type="InterPro" id="IPR001487">
    <property type="entry name" value="Bromodomain"/>
</dbReference>
<dbReference type="GO" id="GO:0045892">
    <property type="term" value="P:negative regulation of DNA-templated transcription"/>
    <property type="evidence" value="ECO:0007669"/>
    <property type="project" value="UniProtKB-ARBA"/>
</dbReference>
<keyword evidence="11" id="KW-0804">Transcription</keyword>
<feature type="compositionally biased region" description="Basic and acidic residues" evidence="16">
    <location>
        <begin position="488"/>
        <end position="526"/>
    </location>
</feature>